<evidence type="ECO:0000313" key="1">
    <source>
        <dbReference type="EMBL" id="KAK4316688.1"/>
    </source>
</evidence>
<protein>
    <submittedName>
        <fullName evidence="1">Uncharacterized protein</fullName>
    </submittedName>
</protein>
<name>A0AAE1PYM1_9EUCA</name>
<proteinExistence type="predicted"/>
<comment type="caution">
    <text evidence="1">The sequence shown here is derived from an EMBL/GenBank/DDBJ whole genome shotgun (WGS) entry which is preliminary data.</text>
</comment>
<dbReference type="Proteomes" id="UP001292094">
    <property type="component" value="Unassembled WGS sequence"/>
</dbReference>
<gene>
    <name evidence="1" type="ORF">Pmani_012182</name>
</gene>
<dbReference type="EMBL" id="JAWZYT010000996">
    <property type="protein sequence ID" value="KAK4316688.1"/>
    <property type="molecule type" value="Genomic_DNA"/>
</dbReference>
<accession>A0AAE1PYM1</accession>
<sequence length="97" mass="10563">MLLCSPRGYSQRVALFSLCHPVNSSPLSTVVAPIVRFIYLYLPFPHVMGGTDKPVRACSIRLSGPRQPAGVRHLTTICPERMPTAGVLTVLFADQIA</sequence>
<reference evidence="1" key="1">
    <citation type="submission" date="2023-11" db="EMBL/GenBank/DDBJ databases">
        <title>Genome assemblies of two species of porcelain crab, Petrolisthes cinctipes and Petrolisthes manimaculis (Anomura: Porcellanidae).</title>
        <authorList>
            <person name="Angst P."/>
        </authorList>
    </citation>
    <scope>NUCLEOTIDE SEQUENCE</scope>
    <source>
        <strain evidence="1">PB745_02</strain>
        <tissue evidence="1">Gill</tissue>
    </source>
</reference>
<evidence type="ECO:0000313" key="2">
    <source>
        <dbReference type="Proteomes" id="UP001292094"/>
    </source>
</evidence>
<dbReference type="AlphaFoldDB" id="A0AAE1PYM1"/>
<organism evidence="1 2">
    <name type="scientific">Petrolisthes manimaculis</name>
    <dbReference type="NCBI Taxonomy" id="1843537"/>
    <lineage>
        <taxon>Eukaryota</taxon>
        <taxon>Metazoa</taxon>
        <taxon>Ecdysozoa</taxon>
        <taxon>Arthropoda</taxon>
        <taxon>Crustacea</taxon>
        <taxon>Multicrustacea</taxon>
        <taxon>Malacostraca</taxon>
        <taxon>Eumalacostraca</taxon>
        <taxon>Eucarida</taxon>
        <taxon>Decapoda</taxon>
        <taxon>Pleocyemata</taxon>
        <taxon>Anomura</taxon>
        <taxon>Galatheoidea</taxon>
        <taxon>Porcellanidae</taxon>
        <taxon>Petrolisthes</taxon>
    </lineage>
</organism>
<keyword evidence="2" id="KW-1185">Reference proteome</keyword>